<dbReference type="EMBL" id="MCHY01000006">
    <property type="protein sequence ID" value="RKD25825.1"/>
    <property type="molecule type" value="Genomic_DNA"/>
</dbReference>
<protein>
    <submittedName>
        <fullName evidence="2">Uncharacterized protein</fullName>
    </submittedName>
</protein>
<organism evidence="2 3">
    <name type="scientific">Ammoniphilus oxalaticus</name>
    <dbReference type="NCBI Taxonomy" id="66863"/>
    <lineage>
        <taxon>Bacteria</taxon>
        <taxon>Bacillati</taxon>
        <taxon>Bacillota</taxon>
        <taxon>Bacilli</taxon>
        <taxon>Bacillales</taxon>
        <taxon>Paenibacillaceae</taxon>
        <taxon>Aneurinibacillus group</taxon>
        <taxon>Ammoniphilus</taxon>
    </lineage>
</organism>
<dbReference type="RefSeq" id="WP_120188504.1">
    <property type="nucleotide sequence ID" value="NZ_MCHY01000006.1"/>
</dbReference>
<dbReference type="Proteomes" id="UP000284219">
    <property type="component" value="Unassembled WGS sequence"/>
</dbReference>
<reference evidence="2 3" key="1">
    <citation type="submission" date="2016-08" db="EMBL/GenBank/DDBJ databases">
        <title>Novel Firmicute Genomes.</title>
        <authorList>
            <person name="Poppleton D.I."/>
            <person name="Gribaldo S."/>
        </authorList>
    </citation>
    <scope>NUCLEOTIDE SEQUENCE [LARGE SCALE GENOMIC DNA]</scope>
    <source>
        <strain evidence="2 3">RAOx-1</strain>
    </source>
</reference>
<accession>A0A419SNG7</accession>
<evidence type="ECO:0000313" key="2">
    <source>
        <dbReference type="EMBL" id="RKD25825.1"/>
    </source>
</evidence>
<feature type="transmembrane region" description="Helical" evidence="1">
    <location>
        <begin position="52"/>
        <end position="70"/>
    </location>
</feature>
<sequence length="72" mass="8123">MAETYPEKSEKATVTTIKKNADRTSQLKVLSLIFMFIMFTISFFALKSGNETFMWIALGLMVASAGFLYARN</sequence>
<keyword evidence="3" id="KW-1185">Reference proteome</keyword>
<gene>
    <name evidence="2" type="ORF">BEP19_02500</name>
</gene>
<comment type="caution">
    <text evidence="2">The sequence shown here is derived from an EMBL/GenBank/DDBJ whole genome shotgun (WGS) entry which is preliminary data.</text>
</comment>
<name>A0A419SNG7_9BACL</name>
<dbReference type="AlphaFoldDB" id="A0A419SNG7"/>
<keyword evidence="1" id="KW-0472">Membrane</keyword>
<feature type="transmembrane region" description="Helical" evidence="1">
    <location>
        <begin position="27"/>
        <end position="46"/>
    </location>
</feature>
<evidence type="ECO:0000313" key="3">
    <source>
        <dbReference type="Proteomes" id="UP000284219"/>
    </source>
</evidence>
<keyword evidence="1" id="KW-0812">Transmembrane</keyword>
<keyword evidence="1" id="KW-1133">Transmembrane helix</keyword>
<proteinExistence type="predicted"/>
<evidence type="ECO:0000256" key="1">
    <source>
        <dbReference type="SAM" id="Phobius"/>
    </source>
</evidence>